<gene>
    <name evidence="1" type="ORF">FB475_3914</name>
</gene>
<dbReference type="OrthoDB" id="9776021at2"/>
<proteinExistence type="predicted"/>
<organism evidence="1 2">
    <name type="scientific">Kribbella jejuensis</name>
    <dbReference type="NCBI Taxonomy" id="236068"/>
    <lineage>
        <taxon>Bacteria</taxon>
        <taxon>Bacillati</taxon>
        <taxon>Actinomycetota</taxon>
        <taxon>Actinomycetes</taxon>
        <taxon>Propionibacteriales</taxon>
        <taxon>Kribbellaceae</taxon>
        <taxon>Kribbella</taxon>
    </lineage>
</organism>
<dbReference type="Proteomes" id="UP000316298">
    <property type="component" value="Unassembled WGS sequence"/>
</dbReference>
<evidence type="ECO:0000313" key="2">
    <source>
        <dbReference type="Proteomes" id="UP000316298"/>
    </source>
</evidence>
<dbReference type="AlphaFoldDB" id="A0A542EWK4"/>
<accession>A0A542EWK4</accession>
<dbReference type="Gene3D" id="3.40.50.300">
    <property type="entry name" value="P-loop containing nucleotide triphosphate hydrolases"/>
    <property type="match status" value="1"/>
</dbReference>
<comment type="caution">
    <text evidence="1">The sequence shown here is derived from an EMBL/GenBank/DDBJ whole genome shotgun (WGS) entry which is preliminary data.</text>
</comment>
<keyword evidence="2" id="KW-1185">Reference proteome</keyword>
<protein>
    <recommendedName>
        <fullName evidence="3">Type III restriction enzyme</fullName>
    </recommendedName>
</protein>
<dbReference type="RefSeq" id="WP_141857637.1">
    <property type="nucleotide sequence ID" value="NZ_BAAAKA010000024.1"/>
</dbReference>
<name>A0A542EWK4_9ACTN</name>
<evidence type="ECO:0000313" key="1">
    <source>
        <dbReference type="EMBL" id="TQJ19738.1"/>
    </source>
</evidence>
<dbReference type="EMBL" id="VFMM01000001">
    <property type="protein sequence ID" value="TQJ19738.1"/>
    <property type="molecule type" value="Genomic_DNA"/>
</dbReference>
<sequence>MVVIAHDTNVARLLEKHIAELGEASPMLVNSKTGDRVTVRIDSDALAKAEAGEGDGAGEQTREIVATVGRIGKPGEQVRCLISVQMLSEGWDARNVTQILGLRAFQSQLLCEQVVGRRLRRSSMSDLSQPEYVDIYGVPFQLLPMAKAGGGKPSPPPDYTNVHSIRDRQDRLIEFPRLVQIVPDIQDKLDVNLDAIEPIRVTPRFDPTETWVEFDLGTPHAGMGGVTQDRERAYQNFRIQRLLFRVAAGLIEPYSKPWLFPQALNIAERVVRPTGNGGKIDYSDGVDPREVCNLRYLTVIRERLSAALRPGEGPERFLPALDEYQPIGSTDGLNFNSPTDRCVPTQKSHLSHAVCDSGLERRICAVLDGHPNVEAWVKNHKLFLEIPYLYFGTTYRYRPDFVVRLDNGLRILVEGKGDPDEKDDAKATAARRWVAAVNAWGGNGHWVHHICYDAADLDAVLHAIRREHEEHPATAPTASE</sequence>
<reference evidence="1 2" key="1">
    <citation type="submission" date="2019-06" db="EMBL/GenBank/DDBJ databases">
        <title>Sequencing the genomes of 1000 actinobacteria strains.</title>
        <authorList>
            <person name="Klenk H.-P."/>
        </authorList>
    </citation>
    <scope>NUCLEOTIDE SEQUENCE [LARGE SCALE GENOMIC DNA]</scope>
    <source>
        <strain evidence="1 2">DSM 17305</strain>
    </source>
</reference>
<dbReference type="InterPro" id="IPR027417">
    <property type="entry name" value="P-loop_NTPase"/>
</dbReference>
<evidence type="ECO:0008006" key="3">
    <source>
        <dbReference type="Google" id="ProtNLM"/>
    </source>
</evidence>